<comment type="caution">
    <text evidence="2">The sequence shown here is derived from an EMBL/GenBank/DDBJ whole genome shotgun (WGS) entry which is preliminary data.</text>
</comment>
<evidence type="ECO:0008006" key="4">
    <source>
        <dbReference type="Google" id="ProtNLM"/>
    </source>
</evidence>
<keyword evidence="3" id="KW-1185">Reference proteome</keyword>
<evidence type="ECO:0000313" key="2">
    <source>
        <dbReference type="EMBL" id="OEF99691.1"/>
    </source>
</evidence>
<evidence type="ECO:0000256" key="1">
    <source>
        <dbReference type="SAM" id="Coils"/>
    </source>
</evidence>
<name>A0A1D2YVI8_9BACI</name>
<keyword evidence="1" id="KW-0175">Coiled coil</keyword>
<organism evidence="2 3">
    <name type="scientific">Vulcanibacillus modesticaldus</name>
    <dbReference type="NCBI Taxonomy" id="337097"/>
    <lineage>
        <taxon>Bacteria</taxon>
        <taxon>Bacillati</taxon>
        <taxon>Bacillota</taxon>
        <taxon>Bacilli</taxon>
        <taxon>Bacillales</taxon>
        <taxon>Bacillaceae</taxon>
        <taxon>Vulcanibacillus</taxon>
    </lineage>
</organism>
<dbReference type="STRING" id="337097.BHF71_07945"/>
<gene>
    <name evidence="2" type="ORF">BHF71_07945</name>
</gene>
<dbReference type="Proteomes" id="UP000243739">
    <property type="component" value="Unassembled WGS sequence"/>
</dbReference>
<sequence>MWNTTLSIKLKRVSKKINIFTKGASIKSLEEVIVEYVNEAEMIKNKIKNNEKQIDLILNKVKELKGNVAIIRYNAFGEQGNDLSYSIAFLDENKDGIVISSIYNRGESNTYAKPIKNGSSTYKLSKEELDVIEKAMKN</sequence>
<dbReference type="EMBL" id="MIJF01000016">
    <property type="protein sequence ID" value="OEF99691.1"/>
    <property type="molecule type" value="Genomic_DNA"/>
</dbReference>
<evidence type="ECO:0000313" key="3">
    <source>
        <dbReference type="Proteomes" id="UP000243739"/>
    </source>
</evidence>
<dbReference type="Pfam" id="PF14584">
    <property type="entry name" value="DUF4446"/>
    <property type="match status" value="1"/>
</dbReference>
<dbReference type="InterPro" id="IPR027981">
    <property type="entry name" value="DUF4446"/>
</dbReference>
<dbReference type="AlphaFoldDB" id="A0A1D2YVI8"/>
<feature type="coiled-coil region" evidence="1">
    <location>
        <begin position="26"/>
        <end position="67"/>
    </location>
</feature>
<protein>
    <recommendedName>
        <fullName evidence="4">DUF4446 domain-containing protein</fullName>
    </recommendedName>
</protein>
<reference evidence="2 3" key="1">
    <citation type="submission" date="2016-09" db="EMBL/GenBank/DDBJ databases">
        <title>Draft genome sequence for the type strain of Vulcanibacillus modesticaldus BR, a strictly anaerobic, moderately thermophilic, and nitrate-reducing bacterium from deep sea-hydrothermal vents of the Mid-Atlantic Ridge.</title>
        <authorList>
            <person name="Abin C.A."/>
            <person name="Hollibaugh J.T."/>
        </authorList>
    </citation>
    <scope>NUCLEOTIDE SEQUENCE [LARGE SCALE GENOMIC DNA]</scope>
    <source>
        <strain evidence="2 3">BR</strain>
    </source>
</reference>
<accession>A0A1D2YVI8</accession>
<proteinExistence type="predicted"/>